<sequence length="144" mass="16254">MRYPKMVILFILFILSGPALADRGRDYIQVREVTMSLQDGDAVFDVRFELDAFAKIYVLALGTKYIEPELMDLFSDFDNVTVRKSGPNMAVLVSEAAGDLRSGYYLYDSRDLGKEIPKLTVVYPGRLSRTFYRVSATPSVFSEA</sequence>
<proteinExistence type="predicted"/>
<gene>
    <name evidence="1" type="ORF">P0O15_00935</name>
</gene>
<evidence type="ECO:0000313" key="2">
    <source>
        <dbReference type="Proteomes" id="UP001220010"/>
    </source>
</evidence>
<organism evidence="1 2">
    <name type="scientific">Candidatus Methanocrinis natronophilus</name>
    <dbReference type="NCBI Taxonomy" id="3033396"/>
    <lineage>
        <taxon>Archaea</taxon>
        <taxon>Methanobacteriati</taxon>
        <taxon>Methanobacteriota</taxon>
        <taxon>Stenosarchaea group</taxon>
        <taxon>Methanomicrobia</taxon>
        <taxon>Methanotrichales</taxon>
        <taxon>Methanotrichaceae</taxon>
        <taxon>Methanocrinis</taxon>
    </lineage>
</organism>
<reference evidence="1 2" key="1">
    <citation type="submission" date="2023-03" db="EMBL/GenBank/DDBJ databases">
        <title>WGS of Methanotrichaceae archaeon Mx.</title>
        <authorList>
            <person name="Sorokin D.Y."/>
            <person name="Merkel A.Y."/>
        </authorList>
    </citation>
    <scope>NUCLEOTIDE SEQUENCE [LARGE SCALE GENOMIC DNA]</scope>
    <source>
        <strain evidence="1 2">Mx</strain>
    </source>
</reference>
<dbReference type="EMBL" id="JARFPK010000003">
    <property type="protein sequence ID" value="MDF0589744.1"/>
    <property type="molecule type" value="Genomic_DNA"/>
</dbReference>
<protein>
    <recommendedName>
        <fullName evidence="3">AMIN domain-containing protein</fullName>
    </recommendedName>
</protein>
<keyword evidence="2" id="KW-1185">Reference proteome</keyword>
<accession>A0ABT5X4X0</accession>
<dbReference type="RefSeq" id="WP_316965505.1">
    <property type="nucleotide sequence ID" value="NZ_JARFPK010000003.1"/>
</dbReference>
<evidence type="ECO:0008006" key="3">
    <source>
        <dbReference type="Google" id="ProtNLM"/>
    </source>
</evidence>
<comment type="caution">
    <text evidence="1">The sequence shown here is derived from an EMBL/GenBank/DDBJ whole genome shotgun (WGS) entry which is preliminary data.</text>
</comment>
<dbReference type="Proteomes" id="UP001220010">
    <property type="component" value="Unassembled WGS sequence"/>
</dbReference>
<name>A0ABT5X4X0_9EURY</name>
<evidence type="ECO:0000313" key="1">
    <source>
        <dbReference type="EMBL" id="MDF0589744.1"/>
    </source>
</evidence>